<dbReference type="Proteomes" id="UP000000390">
    <property type="component" value="Chromosome"/>
</dbReference>
<sequence length="120" mass="14099">MLLPPREGYDSKQAFITNLEVDDEIGLDRRITEQKITQYTARGGIETSYKKIKDFAAWTTSKAFEVRLFHFGMAVLLYNMWLLVDFLVQATVYDEFRPKPRLTAKRFLDFVDQRLRTLLG</sequence>
<dbReference type="HOGENOM" id="CLU_2044341_0_0_2"/>
<dbReference type="OrthoDB" id="225944at2157"/>
<proteinExistence type="predicted"/>
<evidence type="ECO:0008006" key="5">
    <source>
        <dbReference type="Google" id="ProtNLM"/>
    </source>
</evidence>
<protein>
    <recommendedName>
        <fullName evidence="5">Transposase (TCE33)</fullName>
    </recommendedName>
</protein>
<evidence type="ECO:0000313" key="2">
    <source>
        <dbReference type="EMBL" id="ELY34199.1"/>
    </source>
</evidence>
<dbReference type="AlphaFoldDB" id="D8J5U9"/>
<dbReference type="KEGG" id="hje:HacjB3_01810"/>
<dbReference type="EMBL" id="CP002062">
    <property type="protein sequence ID" value="ADJ13755.1"/>
    <property type="molecule type" value="Genomic_DNA"/>
</dbReference>
<name>D8J5U9_HALJB</name>
<evidence type="ECO:0000313" key="1">
    <source>
        <dbReference type="EMBL" id="ADJ13755.1"/>
    </source>
</evidence>
<reference evidence="2 4" key="2">
    <citation type="journal article" date="2014" name="PLoS Genet.">
        <title>Phylogenetically driven sequencing of extremely halophilic archaea reveals strategies for static and dynamic osmo-response.</title>
        <authorList>
            <person name="Becker E.A."/>
            <person name="Seitzer P.M."/>
            <person name="Tritt A."/>
            <person name="Larsen D."/>
            <person name="Krusor M."/>
            <person name="Yao A.I."/>
            <person name="Wu D."/>
            <person name="Madern D."/>
            <person name="Eisen J.A."/>
            <person name="Darling A.E."/>
            <person name="Facciotti M.T."/>
        </authorList>
    </citation>
    <scope>NUCLEOTIDE SEQUENCE [LARGE SCALE GENOMIC DNA]</scope>
    <source>
        <strain evidence="2">B3</strain>
        <strain evidence="4">DSM 18796 / CECT 7217 / JCM 14584 / KCTC 4019 / B3</strain>
    </source>
</reference>
<dbReference type="RefSeq" id="WP_008418546.1">
    <property type="nucleotide sequence ID" value="NC_014297.1"/>
</dbReference>
<keyword evidence="4" id="KW-1185">Reference proteome</keyword>
<dbReference type="EMBL" id="AOHV01000042">
    <property type="protein sequence ID" value="ELY34199.1"/>
    <property type="molecule type" value="Genomic_DNA"/>
</dbReference>
<evidence type="ECO:0000313" key="4">
    <source>
        <dbReference type="Proteomes" id="UP000011645"/>
    </source>
</evidence>
<dbReference type="Proteomes" id="UP000011645">
    <property type="component" value="Unassembled WGS sequence"/>
</dbReference>
<accession>D8J5U9</accession>
<gene>
    <name evidence="1" type="ordered locus">HacjB3_01810</name>
    <name evidence="2" type="ORF">C497_17507</name>
</gene>
<dbReference type="GeneID" id="9418161"/>
<organism evidence="1 3">
    <name type="scientific">Halalkalicoccus jeotgali (strain DSM 18796 / CECT 7217 / JCM 14584 / KCTC 4019 / B3)</name>
    <dbReference type="NCBI Taxonomy" id="795797"/>
    <lineage>
        <taxon>Archaea</taxon>
        <taxon>Methanobacteriati</taxon>
        <taxon>Methanobacteriota</taxon>
        <taxon>Stenosarchaea group</taxon>
        <taxon>Halobacteria</taxon>
        <taxon>Halobacteriales</taxon>
        <taxon>Halococcaceae</taxon>
        <taxon>Halalkalicoccus</taxon>
    </lineage>
</organism>
<reference evidence="1 3" key="1">
    <citation type="journal article" date="2010" name="J. Bacteriol.">
        <title>Complete genome sequence of Halalkalicoccus jeotgali B3(T), an extremely halophilic archaeon.</title>
        <authorList>
            <person name="Roh S.W."/>
            <person name="Nam Y.D."/>
            <person name="Nam S.H."/>
            <person name="Choi S.H."/>
            <person name="Park H.S."/>
            <person name="Bae J.W."/>
        </authorList>
    </citation>
    <scope>NUCLEOTIDE SEQUENCE [LARGE SCALE GENOMIC DNA]</scope>
    <source>
        <strain evidence="1">B3</strain>
        <strain evidence="3">DSM 18796 / CECT 7217 / JCM 14584 / KCTC 4019 / B3</strain>
    </source>
</reference>
<dbReference type="eggNOG" id="arCOG03902">
    <property type="taxonomic scope" value="Archaea"/>
</dbReference>
<evidence type="ECO:0000313" key="3">
    <source>
        <dbReference type="Proteomes" id="UP000000390"/>
    </source>
</evidence>